<keyword evidence="1 6" id="KW-0645">Protease</keyword>
<sequence>MPSFKTLLAATGITATLAACEVVPIVPTTTVGGGNSSVGPVASAEIATRNFASVVSRVEPVAEQICRSQTSNLNCDFRIVVDNTPNAAPNAFQTQDEQGRPIVAFTASLIADARNQDELAFILGHETAHHIEGHLARTRSSAQTGALIGGVLATLGGGSDGLVQTASQIGAQVGVRRYSKAYELEADSLGTVIAYRAGYDPVNGAEYFARIPDPGDSFLSTHPGNAERVATVRRVRNSLN</sequence>
<accession>A0A291M1D3</accession>
<protein>
    <submittedName>
        <fullName evidence="8">Peptidase M48</fullName>
    </submittedName>
</protein>
<name>A0A291M1D3_9RHOB</name>
<gene>
    <name evidence="8" type="ORF">CBW24_12260</name>
</gene>
<dbReference type="EMBL" id="CP021404">
    <property type="protein sequence ID" value="ATI42700.1"/>
    <property type="molecule type" value="Genomic_DNA"/>
</dbReference>
<dbReference type="KEGG" id="cmag:CBW24_12260"/>
<comment type="cofactor">
    <cofactor evidence="6">
        <name>Zn(2+)</name>
        <dbReference type="ChEBI" id="CHEBI:29105"/>
    </cofactor>
    <text evidence="6">Binds 1 zinc ion per subunit.</text>
</comment>
<evidence type="ECO:0000256" key="2">
    <source>
        <dbReference type="ARBA" id="ARBA00022723"/>
    </source>
</evidence>
<organism evidence="8 9">
    <name type="scientific">Pacificitalea manganoxidans</name>
    <dbReference type="NCBI Taxonomy" id="1411902"/>
    <lineage>
        <taxon>Bacteria</taxon>
        <taxon>Pseudomonadati</taxon>
        <taxon>Pseudomonadota</taxon>
        <taxon>Alphaproteobacteria</taxon>
        <taxon>Rhodobacterales</taxon>
        <taxon>Paracoccaceae</taxon>
        <taxon>Pacificitalea</taxon>
    </lineage>
</organism>
<dbReference type="GO" id="GO:0051603">
    <property type="term" value="P:proteolysis involved in protein catabolic process"/>
    <property type="evidence" value="ECO:0007669"/>
    <property type="project" value="TreeGrafter"/>
</dbReference>
<comment type="similarity">
    <text evidence="6">Belongs to the peptidase M48 family.</text>
</comment>
<feature type="domain" description="Peptidase M48" evidence="7">
    <location>
        <begin position="56"/>
        <end position="234"/>
    </location>
</feature>
<evidence type="ECO:0000256" key="4">
    <source>
        <dbReference type="ARBA" id="ARBA00022833"/>
    </source>
</evidence>
<dbReference type="GO" id="GO:0046872">
    <property type="term" value="F:metal ion binding"/>
    <property type="evidence" value="ECO:0007669"/>
    <property type="project" value="UniProtKB-KW"/>
</dbReference>
<evidence type="ECO:0000313" key="9">
    <source>
        <dbReference type="Proteomes" id="UP000219050"/>
    </source>
</evidence>
<dbReference type="PANTHER" id="PTHR22726:SF1">
    <property type="entry name" value="METALLOENDOPEPTIDASE OMA1, MITOCHONDRIAL"/>
    <property type="match status" value="1"/>
</dbReference>
<keyword evidence="3 6" id="KW-0378">Hydrolase</keyword>
<dbReference type="RefSeq" id="WP_088663651.1">
    <property type="nucleotide sequence ID" value="NZ_CP021404.1"/>
</dbReference>
<dbReference type="CDD" id="cd07324">
    <property type="entry name" value="M48C_Oma1-like"/>
    <property type="match status" value="1"/>
</dbReference>
<dbReference type="OrthoDB" id="7338723at2"/>
<reference evidence="8 9" key="1">
    <citation type="submission" date="2017-05" db="EMBL/GenBank/DDBJ databases">
        <title>Comparative genomic and metabolic analysis of manganese-oxidizing mechanisms in Celeribater manganoxidans DY25T: its adaption to the environment of polymetallic nodule.</title>
        <authorList>
            <person name="Wang X."/>
        </authorList>
    </citation>
    <scope>NUCLEOTIDE SEQUENCE [LARGE SCALE GENOMIC DNA]</scope>
    <source>
        <strain evidence="8 9">DY25</strain>
    </source>
</reference>
<dbReference type="InterPro" id="IPR001915">
    <property type="entry name" value="Peptidase_M48"/>
</dbReference>
<keyword evidence="9" id="KW-1185">Reference proteome</keyword>
<keyword evidence="4 6" id="KW-0862">Zinc</keyword>
<evidence type="ECO:0000256" key="1">
    <source>
        <dbReference type="ARBA" id="ARBA00022670"/>
    </source>
</evidence>
<dbReference type="InterPro" id="IPR051156">
    <property type="entry name" value="Mito/Outer_Membr_Metalloprot"/>
</dbReference>
<keyword evidence="2" id="KW-0479">Metal-binding</keyword>
<dbReference type="GO" id="GO:0016020">
    <property type="term" value="C:membrane"/>
    <property type="evidence" value="ECO:0007669"/>
    <property type="project" value="TreeGrafter"/>
</dbReference>
<evidence type="ECO:0000256" key="6">
    <source>
        <dbReference type="RuleBase" id="RU003983"/>
    </source>
</evidence>
<dbReference type="PROSITE" id="PS51257">
    <property type="entry name" value="PROKAR_LIPOPROTEIN"/>
    <property type="match status" value="1"/>
</dbReference>
<keyword evidence="5 6" id="KW-0482">Metalloprotease</keyword>
<proteinExistence type="inferred from homology"/>
<evidence type="ECO:0000256" key="3">
    <source>
        <dbReference type="ARBA" id="ARBA00022801"/>
    </source>
</evidence>
<dbReference type="PANTHER" id="PTHR22726">
    <property type="entry name" value="METALLOENDOPEPTIDASE OMA1"/>
    <property type="match status" value="1"/>
</dbReference>
<dbReference type="Gene3D" id="3.30.2010.10">
    <property type="entry name" value="Metalloproteases ('zincins'), catalytic domain"/>
    <property type="match status" value="1"/>
</dbReference>
<dbReference type="Pfam" id="PF01435">
    <property type="entry name" value="Peptidase_M48"/>
    <property type="match status" value="1"/>
</dbReference>
<dbReference type="AlphaFoldDB" id="A0A291M1D3"/>
<evidence type="ECO:0000256" key="5">
    <source>
        <dbReference type="ARBA" id="ARBA00023049"/>
    </source>
</evidence>
<evidence type="ECO:0000313" key="8">
    <source>
        <dbReference type="EMBL" id="ATI42700.1"/>
    </source>
</evidence>
<evidence type="ECO:0000259" key="7">
    <source>
        <dbReference type="Pfam" id="PF01435"/>
    </source>
</evidence>
<dbReference type="GO" id="GO:0004222">
    <property type="term" value="F:metalloendopeptidase activity"/>
    <property type="evidence" value="ECO:0007669"/>
    <property type="project" value="InterPro"/>
</dbReference>
<dbReference type="Proteomes" id="UP000219050">
    <property type="component" value="Chromosome"/>
</dbReference>